<feature type="region of interest" description="Disordered" evidence="1">
    <location>
        <begin position="219"/>
        <end position="274"/>
    </location>
</feature>
<evidence type="ECO:0000259" key="2">
    <source>
        <dbReference type="Pfam" id="PF18658"/>
    </source>
</evidence>
<keyword evidence="3" id="KW-1185">Reference proteome</keyword>
<feature type="compositionally biased region" description="Basic and acidic residues" evidence="1">
    <location>
        <begin position="371"/>
        <end position="383"/>
    </location>
</feature>
<sequence>MMSQRRVVDGVPEKKGSEIVSGRPQLSCGFTPVMDVKVELMPDWVAVSLKHEEEEVPIETCSRPLHLCSTQSIKQEEANEITKEAVGEAACPKAPEILKAEATWEASEQKLEQIGPDTLIPTGPWLWKQQNGSQELMCRMCGQMVAACTLADVREHVLQCRSRALCCSVAQKGCYMDASKESLVLTEGTVDKPLLCTPTSSGISCNAGNSAPAEIEVSIDPEEQPTNSKHMQARGKVPKRSGPKKSKGTAAKRPRQPKEKGKKNPRPSTVQTYPCYQGQGRQNCLMLPPGHMKQVLGPLKACHQERRATFSYQQGECRGIKYAPINLAPAEIRVFTDGSFPKGFILRLYSRGKAEPSKNQKKRGLSVCVKHPPEKMQELEPSKNQKKRGLSVRVKHPAEKMRRLEPSKNQKRGLSVHVKHPSEKMGKQEPSKNQKRGLSVHVKHPSEKMGKQGMRTAYSCQVNLGFRVVCLHMKGYSCYSIAQALRQNTFTIQYILRYWKSHGIVPNHQRGKNLCPPPPLAHNQALHKNTQPKGRQKAPHGDLKPLHRGAGEKMMRYSDTKSPALAEKRTRSLSPSDTDIPTRKPEEALISHVGPLMVKTRASSHGNTGTSAHQGGGGGKRTFHNTSVAPRQQRKRQRNKIQRNCVPCRKFYSGWRKEYLMDYDTSTSQMVCMVCEKMLATVRLATITRHIQDCHSNTLNLPHQVRQTILKSWELRRPQLLTEPMDKNALPEKTGKKPCQLDKTLEKESLPELKHVSLEPSISPVLHRRYFQDHWRTRYLVEYDWHSDKMVCLVCGMSMGSMRICTIKRHAQRRHPSSLTFSTEKRQQLLKSWLRGDTRHIGQEKERNTAKQRTSM</sequence>
<dbReference type="InParanoid" id="A0A6P7ZJ76"/>
<evidence type="ECO:0000313" key="3">
    <source>
        <dbReference type="Proteomes" id="UP000515156"/>
    </source>
</evidence>
<feature type="region of interest" description="Disordered" evidence="1">
    <location>
        <begin position="354"/>
        <end position="439"/>
    </location>
</feature>
<dbReference type="OrthoDB" id="8962639at2759"/>
<organism evidence="3 4">
    <name type="scientific">Microcaecilia unicolor</name>
    <dbReference type="NCBI Taxonomy" id="1415580"/>
    <lineage>
        <taxon>Eukaryota</taxon>
        <taxon>Metazoa</taxon>
        <taxon>Chordata</taxon>
        <taxon>Craniata</taxon>
        <taxon>Vertebrata</taxon>
        <taxon>Euteleostomi</taxon>
        <taxon>Amphibia</taxon>
        <taxon>Gymnophiona</taxon>
        <taxon>Siphonopidae</taxon>
        <taxon>Microcaecilia</taxon>
    </lineage>
</organism>
<feature type="compositionally biased region" description="Basic residues" evidence="1">
    <location>
        <begin position="231"/>
        <end position="265"/>
    </location>
</feature>
<feature type="compositionally biased region" description="Polar residues" evidence="1">
    <location>
        <begin position="601"/>
        <end position="613"/>
    </location>
</feature>
<dbReference type="GeneID" id="115480439"/>
<protein>
    <submittedName>
        <fullName evidence="4">Uncharacterized protein LOC115480439 isoform X1</fullName>
    </submittedName>
</protein>
<dbReference type="GO" id="GO:0045892">
    <property type="term" value="P:negative regulation of DNA-templated transcription"/>
    <property type="evidence" value="ECO:0007669"/>
    <property type="project" value="TreeGrafter"/>
</dbReference>
<feature type="compositionally biased region" description="Basic residues" evidence="1">
    <location>
        <begin position="384"/>
        <end position="395"/>
    </location>
</feature>
<feature type="region of interest" description="Disordered" evidence="1">
    <location>
        <begin position="520"/>
        <end position="582"/>
    </location>
</feature>
<feature type="domain" description="SPIN-DOC-like zinc-finger" evidence="2">
    <location>
        <begin position="655"/>
        <end position="714"/>
    </location>
</feature>
<dbReference type="KEGG" id="muo:115480439"/>
<feature type="compositionally biased region" description="Basic and acidic residues" evidence="1">
    <location>
        <begin position="396"/>
        <end position="408"/>
    </location>
</feature>
<name>A0A6P7ZJ76_9AMPH</name>
<proteinExistence type="predicted"/>
<reference evidence="3" key="1">
    <citation type="submission" date="2024-06" db="UniProtKB">
        <authorList>
            <consortium name="RefSeq"/>
        </authorList>
    </citation>
    <scope>NUCLEOTIDE SEQUENCE [LARGE SCALE GENOMIC DNA]</scope>
</reference>
<dbReference type="InterPro" id="IPR052675">
    <property type="entry name" value="ZnF_transloc-Spindlin_int"/>
</dbReference>
<dbReference type="Pfam" id="PF18658">
    <property type="entry name" value="zf-C2H2_12"/>
    <property type="match status" value="2"/>
</dbReference>
<dbReference type="AlphaFoldDB" id="A0A6P7ZJ76"/>
<feature type="region of interest" description="Disordered" evidence="1">
    <location>
        <begin position="601"/>
        <end position="640"/>
    </location>
</feature>
<dbReference type="Proteomes" id="UP000515156">
    <property type="component" value="Chromosome 11"/>
</dbReference>
<reference evidence="4" key="2">
    <citation type="submission" date="2025-08" db="UniProtKB">
        <authorList>
            <consortium name="RefSeq"/>
        </authorList>
    </citation>
    <scope>IDENTIFICATION</scope>
</reference>
<feature type="compositionally biased region" description="Basic and acidic residues" evidence="1">
    <location>
        <begin position="539"/>
        <end position="559"/>
    </location>
</feature>
<evidence type="ECO:0000256" key="1">
    <source>
        <dbReference type="SAM" id="MobiDB-lite"/>
    </source>
</evidence>
<gene>
    <name evidence="4" type="primary">LOC115480439</name>
</gene>
<dbReference type="PANTHER" id="PTHR34589">
    <property type="entry name" value="SIMILAR TO RIKEN CDNA 2700081O15"/>
    <property type="match status" value="1"/>
</dbReference>
<evidence type="ECO:0000313" key="4">
    <source>
        <dbReference type="RefSeq" id="XP_030074970.1"/>
    </source>
</evidence>
<dbReference type="RefSeq" id="XP_030074970.1">
    <property type="nucleotide sequence ID" value="XM_030219110.1"/>
</dbReference>
<feature type="domain" description="SPIN-DOC-like zinc-finger" evidence="2">
    <location>
        <begin position="772"/>
        <end position="833"/>
    </location>
</feature>
<dbReference type="InterPro" id="IPR040647">
    <property type="entry name" value="SPIN-DOC_Znf-C2H2"/>
</dbReference>
<dbReference type="PANTHER" id="PTHR34589:SF2">
    <property type="entry name" value="ZINC FINGER TRANSLOCATION-ASSOCIATED PROTEIN"/>
    <property type="match status" value="1"/>
</dbReference>
<feature type="compositionally biased region" description="Basic and acidic residues" evidence="1">
    <location>
        <begin position="420"/>
        <end position="432"/>
    </location>
</feature>
<accession>A0A6P7ZJ76</accession>